<reference evidence="4 5" key="1">
    <citation type="submission" date="2019-06" db="EMBL/GenBank/DDBJ databases">
        <title>Martelella lutilitoris sp. nov., isolated from a tidal mudflat.</title>
        <authorList>
            <person name="Kim Y.-J."/>
        </authorList>
    </citation>
    <scope>NUCLEOTIDE SEQUENCE [LARGE SCALE GENOMIC DNA]</scope>
    <source>
        <strain evidence="4 5">GH2-6</strain>
    </source>
</reference>
<dbReference type="InterPro" id="IPR006143">
    <property type="entry name" value="RND_pump_MFP"/>
</dbReference>
<dbReference type="Gene3D" id="1.10.287.470">
    <property type="entry name" value="Helix hairpin bin"/>
    <property type="match status" value="1"/>
</dbReference>
<protein>
    <submittedName>
        <fullName evidence="4">Efflux RND transporter periplasmic adaptor subunit</fullName>
    </submittedName>
</protein>
<comment type="similarity">
    <text evidence="1">Belongs to the membrane fusion protein (MFP) (TC 8.A.1) family.</text>
</comment>
<dbReference type="EMBL" id="VCLB01000013">
    <property type="protein sequence ID" value="TNB46082.1"/>
    <property type="molecule type" value="Genomic_DNA"/>
</dbReference>
<evidence type="ECO:0000259" key="3">
    <source>
        <dbReference type="Pfam" id="PF25973"/>
    </source>
</evidence>
<dbReference type="GO" id="GO:1990281">
    <property type="term" value="C:efflux pump complex"/>
    <property type="evidence" value="ECO:0007669"/>
    <property type="project" value="TreeGrafter"/>
</dbReference>
<evidence type="ECO:0000256" key="2">
    <source>
        <dbReference type="SAM" id="Coils"/>
    </source>
</evidence>
<sequence length="369" mass="38849">MLCLMGSLGLGYMVAARQASGAEQTQSSPAALSVKVARPTSAVWPEELSASGWLEAWQEAIISAEVGQIRVTAVNADVGDSVSKGDVLAELSQDRLKNDIAALQASVDSAEAALDKATADADRARQLKGSGSVSDQQIVEYLVNERKAKADLDSAKADLASSKLDLERTRIVAVSDGVISSRSAALGDVVSQGEELFRLIRDNRIEWQAEVPAKQLEKIEVGTPAEIFSPRGTVSGTVRQIAPSASSKNGRVIVYVELSPPKDAPQPTIGMMASGVFRLGESEALSVPSTAIVVADGFSYVFVLDDEGSSKVTRVKVETGRRQDDRVELLGDFPADAEVVQSGGAFLSEGVTVNVVADETETAGQETAQ</sequence>
<dbReference type="Gene3D" id="2.40.50.100">
    <property type="match status" value="1"/>
</dbReference>
<evidence type="ECO:0000256" key="1">
    <source>
        <dbReference type="ARBA" id="ARBA00009477"/>
    </source>
</evidence>
<dbReference type="PANTHER" id="PTHR30469">
    <property type="entry name" value="MULTIDRUG RESISTANCE PROTEIN MDTA"/>
    <property type="match status" value="1"/>
</dbReference>
<dbReference type="SUPFAM" id="SSF111369">
    <property type="entry name" value="HlyD-like secretion proteins"/>
    <property type="match status" value="1"/>
</dbReference>
<keyword evidence="5" id="KW-1185">Reference proteome</keyword>
<evidence type="ECO:0000313" key="5">
    <source>
        <dbReference type="Proteomes" id="UP000307874"/>
    </source>
</evidence>
<feature type="domain" description="CzcB-like barrel-sandwich hybrid" evidence="3">
    <location>
        <begin position="70"/>
        <end position="199"/>
    </location>
</feature>
<dbReference type="PANTHER" id="PTHR30469:SF15">
    <property type="entry name" value="HLYD FAMILY OF SECRETION PROTEINS"/>
    <property type="match status" value="1"/>
</dbReference>
<dbReference type="InterPro" id="IPR058647">
    <property type="entry name" value="BSH_CzcB-like"/>
</dbReference>
<dbReference type="Pfam" id="PF25973">
    <property type="entry name" value="BSH_CzcB"/>
    <property type="match status" value="1"/>
</dbReference>
<accession>A0A5C4JLP5</accession>
<comment type="caution">
    <text evidence="4">The sequence shown here is derived from an EMBL/GenBank/DDBJ whole genome shotgun (WGS) entry which is preliminary data.</text>
</comment>
<dbReference type="Gene3D" id="2.40.420.20">
    <property type="match status" value="1"/>
</dbReference>
<dbReference type="AlphaFoldDB" id="A0A5C4JLP5"/>
<gene>
    <name evidence="4" type="ORF">FF124_19995</name>
</gene>
<dbReference type="Proteomes" id="UP000307874">
    <property type="component" value="Unassembled WGS sequence"/>
</dbReference>
<dbReference type="OrthoDB" id="7265739at2"/>
<proteinExistence type="inferred from homology"/>
<evidence type="ECO:0000313" key="4">
    <source>
        <dbReference type="EMBL" id="TNB46082.1"/>
    </source>
</evidence>
<dbReference type="NCBIfam" id="TIGR01730">
    <property type="entry name" value="RND_mfp"/>
    <property type="match status" value="1"/>
</dbReference>
<organism evidence="4 5">
    <name type="scientific">Martelella lutilitoris</name>
    <dbReference type="NCBI Taxonomy" id="2583532"/>
    <lineage>
        <taxon>Bacteria</taxon>
        <taxon>Pseudomonadati</taxon>
        <taxon>Pseudomonadota</taxon>
        <taxon>Alphaproteobacteria</taxon>
        <taxon>Hyphomicrobiales</taxon>
        <taxon>Aurantimonadaceae</taxon>
        <taxon>Martelella</taxon>
    </lineage>
</organism>
<feature type="coiled-coil region" evidence="2">
    <location>
        <begin position="93"/>
        <end position="127"/>
    </location>
</feature>
<dbReference type="Gene3D" id="2.40.30.170">
    <property type="match status" value="1"/>
</dbReference>
<keyword evidence="2" id="KW-0175">Coiled coil</keyword>
<name>A0A5C4JLP5_9HYPH</name>
<dbReference type="GO" id="GO:0015562">
    <property type="term" value="F:efflux transmembrane transporter activity"/>
    <property type="evidence" value="ECO:0007669"/>
    <property type="project" value="TreeGrafter"/>
</dbReference>